<keyword evidence="2" id="KW-0130">Cell adhesion</keyword>
<dbReference type="GO" id="GO:0007155">
    <property type="term" value="P:cell adhesion"/>
    <property type="evidence" value="ECO:0007669"/>
    <property type="project" value="UniProtKB-KW"/>
</dbReference>
<feature type="signal peptide" evidence="6">
    <location>
        <begin position="1"/>
        <end position="20"/>
    </location>
</feature>
<protein>
    <submittedName>
        <fullName evidence="8">Collagen alpha-1(XXVIII) chain</fullName>
    </submittedName>
</protein>
<dbReference type="PANTHER" id="PTHR24020:SF49">
    <property type="entry name" value="COLLAGEN ALPHA-1(XXVIII) CHAIN"/>
    <property type="match status" value="1"/>
</dbReference>
<dbReference type="Pfam" id="PF00014">
    <property type="entry name" value="Kunitz_BPTI"/>
    <property type="match status" value="1"/>
</dbReference>
<accession>A0A5A9NNN3</accession>
<dbReference type="Pfam" id="PF01391">
    <property type="entry name" value="Collagen"/>
    <property type="match status" value="1"/>
</dbReference>
<dbReference type="PRINTS" id="PR00453">
    <property type="entry name" value="VWFADOMAIN"/>
</dbReference>
<feature type="compositionally biased region" description="Low complexity" evidence="5">
    <location>
        <begin position="261"/>
        <end position="271"/>
    </location>
</feature>
<feature type="region of interest" description="Disordered" evidence="5">
    <location>
        <begin position="349"/>
        <end position="500"/>
    </location>
</feature>
<dbReference type="Gene3D" id="3.40.50.410">
    <property type="entry name" value="von Willebrand factor, type A domain"/>
    <property type="match status" value="2"/>
</dbReference>
<dbReference type="InterPro" id="IPR002223">
    <property type="entry name" value="Kunitz_BPTI"/>
</dbReference>
<keyword evidence="1" id="KW-0646">Protease inhibitor</keyword>
<dbReference type="SMART" id="SM00327">
    <property type="entry name" value="VWA"/>
    <property type="match status" value="2"/>
</dbReference>
<dbReference type="PANTHER" id="PTHR24020">
    <property type="entry name" value="COLLAGEN ALPHA"/>
    <property type="match status" value="1"/>
</dbReference>
<dbReference type="Proteomes" id="UP000324632">
    <property type="component" value="Chromosome 16"/>
</dbReference>
<dbReference type="PROSITE" id="PS50234">
    <property type="entry name" value="VWFA"/>
    <property type="match status" value="2"/>
</dbReference>
<feature type="compositionally biased region" description="Gly residues" evidence="5">
    <location>
        <begin position="467"/>
        <end position="487"/>
    </location>
</feature>
<dbReference type="GO" id="GO:0005581">
    <property type="term" value="C:collagen trimer"/>
    <property type="evidence" value="ECO:0007669"/>
    <property type="project" value="UniProtKB-KW"/>
</dbReference>
<dbReference type="InterPro" id="IPR036465">
    <property type="entry name" value="vWFA_dom_sf"/>
</dbReference>
<feature type="chain" id="PRO_5023008371" evidence="6">
    <location>
        <begin position="21"/>
        <end position="1095"/>
    </location>
</feature>
<evidence type="ECO:0000256" key="3">
    <source>
        <dbReference type="ARBA" id="ARBA00022900"/>
    </source>
</evidence>
<dbReference type="GO" id="GO:0004867">
    <property type="term" value="F:serine-type endopeptidase inhibitor activity"/>
    <property type="evidence" value="ECO:0007669"/>
    <property type="project" value="UniProtKB-KW"/>
</dbReference>
<dbReference type="EMBL" id="SOYY01000016">
    <property type="protein sequence ID" value="KAA0710589.1"/>
    <property type="molecule type" value="Genomic_DNA"/>
</dbReference>
<keyword evidence="4" id="KW-1015">Disulfide bond</keyword>
<dbReference type="Pfam" id="PF00092">
    <property type="entry name" value="VWA"/>
    <property type="match status" value="2"/>
</dbReference>
<evidence type="ECO:0000313" key="8">
    <source>
        <dbReference type="EMBL" id="KAA0710589.1"/>
    </source>
</evidence>
<keyword evidence="8" id="KW-0176">Collagen</keyword>
<proteinExistence type="predicted"/>
<dbReference type="InterPro" id="IPR002035">
    <property type="entry name" value="VWF_A"/>
</dbReference>
<dbReference type="FunFam" id="3.40.50.410:FF:000051">
    <property type="entry name" value="Collagen type XXVIII alpha 1 chain"/>
    <property type="match status" value="1"/>
</dbReference>
<keyword evidence="9" id="KW-1185">Reference proteome</keyword>
<gene>
    <name evidence="8" type="ORF">E1301_Tti015739</name>
</gene>
<dbReference type="AlphaFoldDB" id="A0A5A9NNN3"/>
<dbReference type="Gene3D" id="4.10.410.10">
    <property type="entry name" value="Pancreatic trypsin inhibitor Kunitz domain"/>
    <property type="match status" value="1"/>
</dbReference>
<dbReference type="CDD" id="cd01450">
    <property type="entry name" value="vWFA_subfamily_ECM"/>
    <property type="match status" value="1"/>
</dbReference>
<keyword evidence="6" id="KW-0732">Signal</keyword>
<feature type="region of interest" description="Disordered" evidence="5">
    <location>
        <begin position="241"/>
        <end position="292"/>
    </location>
</feature>
<evidence type="ECO:0000256" key="1">
    <source>
        <dbReference type="ARBA" id="ARBA00022690"/>
    </source>
</evidence>
<dbReference type="CDD" id="cd01472">
    <property type="entry name" value="vWA_collagen"/>
    <property type="match status" value="1"/>
</dbReference>
<evidence type="ECO:0000256" key="6">
    <source>
        <dbReference type="SAM" id="SignalP"/>
    </source>
</evidence>
<dbReference type="InterPro" id="IPR008160">
    <property type="entry name" value="Collagen"/>
</dbReference>
<dbReference type="SUPFAM" id="SSF57362">
    <property type="entry name" value="BPTI-like"/>
    <property type="match status" value="1"/>
</dbReference>
<feature type="domain" description="VWFA" evidence="7">
    <location>
        <begin position="47"/>
        <end position="236"/>
    </location>
</feature>
<evidence type="ECO:0000256" key="4">
    <source>
        <dbReference type="ARBA" id="ARBA00023157"/>
    </source>
</evidence>
<feature type="compositionally biased region" description="Basic and acidic residues" evidence="5">
    <location>
        <begin position="1028"/>
        <end position="1052"/>
    </location>
</feature>
<feature type="compositionally biased region" description="Basic and acidic residues" evidence="5">
    <location>
        <begin position="349"/>
        <end position="361"/>
    </location>
</feature>
<dbReference type="InterPro" id="IPR050525">
    <property type="entry name" value="ECM_Assembly_Org"/>
</dbReference>
<evidence type="ECO:0000313" key="9">
    <source>
        <dbReference type="Proteomes" id="UP000324632"/>
    </source>
</evidence>
<keyword evidence="3" id="KW-0722">Serine protease inhibitor</keyword>
<evidence type="ECO:0000256" key="2">
    <source>
        <dbReference type="ARBA" id="ARBA00022889"/>
    </source>
</evidence>
<dbReference type="SUPFAM" id="SSF53300">
    <property type="entry name" value="vWA-like"/>
    <property type="match status" value="2"/>
</dbReference>
<name>A0A5A9NNN3_9TELE</name>
<reference evidence="8 9" key="1">
    <citation type="journal article" date="2019" name="Mol. Ecol. Resour.">
        <title>Chromosome-level genome assembly of Triplophysa tibetana, a fish adapted to the harsh high-altitude environment of the Tibetan Plateau.</title>
        <authorList>
            <person name="Yang X."/>
            <person name="Liu H."/>
            <person name="Ma Z."/>
            <person name="Zou Y."/>
            <person name="Zou M."/>
            <person name="Mao Y."/>
            <person name="Li X."/>
            <person name="Wang H."/>
            <person name="Chen T."/>
            <person name="Wang W."/>
            <person name="Yang R."/>
        </authorList>
    </citation>
    <scope>NUCLEOTIDE SEQUENCE [LARGE SCALE GENOMIC DNA]</scope>
    <source>
        <strain evidence="8">TTIB1903HZAU</strain>
        <tissue evidence="8">Muscle</tissue>
    </source>
</reference>
<evidence type="ECO:0000259" key="7">
    <source>
        <dbReference type="PROSITE" id="PS50234"/>
    </source>
</evidence>
<dbReference type="InterPro" id="IPR036880">
    <property type="entry name" value="Kunitz_BPTI_sf"/>
</dbReference>
<comment type="caution">
    <text evidence="8">The sequence shown here is derived from an EMBL/GenBank/DDBJ whole genome shotgun (WGS) entry which is preliminary data.</text>
</comment>
<feature type="region of interest" description="Disordered" evidence="5">
    <location>
        <begin position="1022"/>
        <end position="1053"/>
    </location>
</feature>
<evidence type="ECO:0000256" key="5">
    <source>
        <dbReference type="SAM" id="MobiDB-lite"/>
    </source>
</evidence>
<organism evidence="8 9">
    <name type="scientific">Triplophysa tibetana</name>
    <dbReference type="NCBI Taxonomy" id="1572043"/>
    <lineage>
        <taxon>Eukaryota</taxon>
        <taxon>Metazoa</taxon>
        <taxon>Chordata</taxon>
        <taxon>Craniata</taxon>
        <taxon>Vertebrata</taxon>
        <taxon>Euteleostomi</taxon>
        <taxon>Actinopterygii</taxon>
        <taxon>Neopterygii</taxon>
        <taxon>Teleostei</taxon>
        <taxon>Ostariophysi</taxon>
        <taxon>Cypriniformes</taxon>
        <taxon>Nemacheilidae</taxon>
        <taxon>Triplophysa</taxon>
    </lineage>
</organism>
<feature type="domain" description="VWFA" evidence="7">
    <location>
        <begin position="680"/>
        <end position="863"/>
    </location>
</feature>
<sequence length="1095" mass="119703">MQCRVVLCLLLLMFSLRVKSQSKRKHRQKPQSNAILNEVKTLFCPVEVAFLVDSSEKATMLLFERQKDFVLRFSTRLMQLQVPDWRMRVRLAILQYSSSVSVEHNFRDWQDIDVFHSKVDAMSYIAHGTYSAYAISNATQLFTRETHGSSLRATILLTDGVDHPRSPSAVRAAAVAKNRNIRMFVIGLSGPGLDDQDYGRLRSIASAPPQQHLFSLIDTQLDDKLFREMSEIASTVCPQPKSCLCEKGERGPPGNPGKPGDPGFDGPAGPKGSSGEPGLNGRPGLEGIRVLDDKELKQKRELKESVAPLECKELKDQMDPQDLKDQKEIRGQLAALVTQALKALLDQKVNEDPVDPRDLQGDKGNQGKHGPQGPNGIGEPGLPGDRGFEGPKGFRGPPGIGNIGEKGNMGEPGLPGLKGFPGVGIQGEKANGDQGPIGPPGSRGPSGVGKVGPKGDQGFPGEPGLQGERGTGEQGPKGELGGDGAAGIPGIPGEDGSVGQKGEMGLPGDRGPEGALGKGVPGEKVLYIEVSNVPHIGGTGVTEDLGVSLEVQEQLDPQGPRESQGVLVWWVYRDLLAVDYLVRRDLQGYLGYQVMLDLKEKEFLDQREIEAHMVLQALQGLQELDCWDQRVQWARLALLVQQAFQGRVFKAPRGSQGFKGPQALGGFQVMVSQERRSPLELVFIIDSSESVGPENFELVKDFVNTLIDRVSVSWDGARVGVVLYSHMDMVVTSLQQMSDQAGIKAAVRRMPYLGEGTFTGSAIHRATQLFQAARPGVRKVAVVLTDGLADKRDTVSLEEAAEEAHTDGIEIFVIGAVNSSDSLYTGFSNEMNVLASDPDSEYVYLIDDFMALPSLEDRLLSQICEHDYGNAFHPFGPDPVPDSAEAPISDYILTESKEVGLRAEFETPSHQILDYDDVIFNESANEPPKVITDPSGHIMGPKSSIPTVGPQTPSNVLRVPEISPQLLTPSQPGVFVNDEGCSQELDPGPCRAYSVMWYYDPEANACAQFCLQLRRKSSGRWIDPTAHTGEKQDHSEDIPPPEREREARDASSRRRFSVAEVRHRWRALDFSQLQHSPYRLSNLMQHLLYQHHPVP</sequence>